<dbReference type="SUPFAM" id="SSF54427">
    <property type="entry name" value="NTF2-like"/>
    <property type="match status" value="1"/>
</dbReference>
<organism evidence="2 3">
    <name type="scientific">Croceicoccus pelagius</name>
    <dbReference type="NCBI Taxonomy" id="1703341"/>
    <lineage>
        <taxon>Bacteria</taxon>
        <taxon>Pseudomonadati</taxon>
        <taxon>Pseudomonadota</taxon>
        <taxon>Alphaproteobacteria</taxon>
        <taxon>Sphingomonadales</taxon>
        <taxon>Erythrobacteraceae</taxon>
        <taxon>Croceicoccus</taxon>
    </lineage>
</organism>
<keyword evidence="3" id="KW-1185">Reference proteome</keyword>
<proteinExistence type="predicted"/>
<dbReference type="RefSeq" id="WP_066765377.1">
    <property type="nucleotide sequence ID" value="NZ_BMIO01000001.1"/>
</dbReference>
<reference evidence="2 3" key="1">
    <citation type="journal article" date="2014" name="Int. J. Syst. Evol. Microbiol.">
        <title>Complete genome sequence of Corynebacterium casei LMG S-19264T (=DSM 44701T), isolated from a smear-ripened cheese.</title>
        <authorList>
            <consortium name="US DOE Joint Genome Institute (JGI-PGF)"/>
            <person name="Walter F."/>
            <person name="Albersmeier A."/>
            <person name="Kalinowski J."/>
            <person name="Ruckert C."/>
        </authorList>
    </citation>
    <scope>NUCLEOTIDE SEQUENCE [LARGE SCALE GENOMIC DNA]</scope>
    <source>
        <strain evidence="2 3">CGMCC 1.15358</strain>
    </source>
</reference>
<sequence length="140" mass="15651">MATNMPEDVFKALCNLMTEYTYGVDAIADPENVVDLFTDDVVIDFSDVAFPKMEGKDAVRAFYTGLTENMTHEFHMPANFRAESWDGTVGAITAYVMGMGRAKDGTAISVKVRYRMECVEVDGAWKCRHFSLKNMMPLPA</sequence>
<protein>
    <recommendedName>
        <fullName evidence="1">SnoaL-like domain-containing protein</fullName>
    </recommendedName>
</protein>
<evidence type="ECO:0000313" key="2">
    <source>
        <dbReference type="EMBL" id="GGD33301.1"/>
    </source>
</evidence>
<dbReference type="Pfam" id="PF13577">
    <property type="entry name" value="SnoaL_4"/>
    <property type="match status" value="1"/>
</dbReference>
<dbReference type="AlphaFoldDB" id="A0A917DG87"/>
<evidence type="ECO:0000313" key="3">
    <source>
        <dbReference type="Proteomes" id="UP000598997"/>
    </source>
</evidence>
<accession>A0A917DG87</accession>
<name>A0A917DG87_9SPHN</name>
<dbReference type="Gene3D" id="3.10.450.50">
    <property type="match status" value="1"/>
</dbReference>
<dbReference type="CDD" id="cd00531">
    <property type="entry name" value="NTF2_like"/>
    <property type="match status" value="1"/>
</dbReference>
<gene>
    <name evidence="2" type="ORF">GCM10010989_04210</name>
</gene>
<dbReference type="InterPro" id="IPR032710">
    <property type="entry name" value="NTF2-like_dom_sf"/>
</dbReference>
<comment type="caution">
    <text evidence="2">The sequence shown here is derived from an EMBL/GenBank/DDBJ whole genome shotgun (WGS) entry which is preliminary data.</text>
</comment>
<dbReference type="Proteomes" id="UP000598997">
    <property type="component" value="Unassembled WGS sequence"/>
</dbReference>
<dbReference type="InterPro" id="IPR037401">
    <property type="entry name" value="SnoaL-like"/>
</dbReference>
<dbReference type="EMBL" id="BMIO01000001">
    <property type="protein sequence ID" value="GGD33301.1"/>
    <property type="molecule type" value="Genomic_DNA"/>
</dbReference>
<feature type="domain" description="SnoaL-like" evidence="1">
    <location>
        <begin position="12"/>
        <end position="129"/>
    </location>
</feature>
<evidence type="ECO:0000259" key="1">
    <source>
        <dbReference type="Pfam" id="PF13577"/>
    </source>
</evidence>